<evidence type="ECO:0000256" key="7">
    <source>
        <dbReference type="SAM" id="Phobius"/>
    </source>
</evidence>
<dbReference type="PANTHER" id="PTHR30489:SF0">
    <property type="entry name" value="LIPOPROTEIN-RELEASING SYSTEM TRANSMEMBRANE PROTEIN LOLE"/>
    <property type="match status" value="1"/>
</dbReference>
<gene>
    <name evidence="9" type="ORF">HRJ53_07365</name>
</gene>
<protein>
    <submittedName>
        <fullName evidence="9">ABC transporter permease</fullName>
    </submittedName>
</protein>
<dbReference type="EMBL" id="JACDQQ010000719">
    <property type="protein sequence ID" value="MBA0084796.1"/>
    <property type="molecule type" value="Genomic_DNA"/>
</dbReference>
<feature type="non-terminal residue" evidence="9">
    <location>
        <position position="1"/>
    </location>
</feature>
<evidence type="ECO:0000256" key="2">
    <source>
        <dbReference type="ARBA" id="ARBA00005236"/>
    </source>
</evidence>
<dbReference type="InterPro" id="IPR003838">
    <property type="entry name" value="ABC3_permease_C"/>
</dbReference>
<keyword evidence="10" id="KW-1185">Reference proteome</keyword>
<evidence type="ECO:0000256" key="3">
    <source>
        <dbReference type="ARBA" id="ARBA00022475"/>
    </source>
</evidence>
<comment type="caution">
    <text evidence="9">The sequence shown here is derived from an EMBL/GenBank/DDBJ whole genome shotgun (WGS) entry which is preliminary data.</text>
</comment>
<dbReference type="GO" id="GO:0098797">
    <property type="term" value="C:plasma membrane protein complex"/>
    <property type="evidence" value="ECO:0007669"/>
    <property type="project" value="TreeGrafter"/>
</dbReference>
<comment type="subcellular location">
    <subcellularLocation>
        <location evidence="1">Cell membrane</location>
        <topology evidence="1">Multi-pass membrane protein</topology>
    </subcellularLocation>
</comment>
<dbReference type="Pfam" id="PF02687">
    <property type="entry name" value="FtsX"/>
    <property type="match status" value="1"/>
</dbReference>
<reference evidence="9" key="1">
    <citation type="submission" date="2020-06" db="EMBL/GenBank/DDBJ databases">
        <title>Legume-microbial interactions unlock mineral nutrients during tropical forest succession.</title>
        <authorList>
            <person name="Epihov D.Z."/>
        </authorList>
    </citation>
    <scope>NUCLEOTIDE SEQUENCE [LARGE SCALE GENOMIC DNA]</scope>
    <source>
        <strain evidence="9">Pan2503</strain>
    </source>
</reference>
<name>A0A7V8SWE3_9BACT</name>
<accession>A0A7V8SWE3</accession>
<keyword evidence="5 7" id="KW-1133">Transmembrane helix</keyword>
<evidence type="ECO:0000256" key="4">
    <source>
        <dbReference type="ARBA" id="ARBA00022692"/>
    </source>
</evidence>
<feature type="transmembrane region" description="Helical" evidence="7">
    <location>
        <begin position="205"/>
        <end position="229"/>
    </location>
</feature>
<evidence type="ECO:0000313" key="10">
    <source>
        <dbReference type="Proteomes" id="UP000567293"/>
    </source>
</evidence>
<evidence type="ECO:0000313" key="9">
    <source>
        <dbReference type="EMBL" id="MBA0084796.1"/>
    </source>
</evidence>
<evidence type="ECO:0000259" key="8">
    <source>
        <dbReference type="Pfam" id="PF02687"/>
    </source>
</evidence>
<dbReference type="GO" id="GO:0044874">
    <property type="term" value="P:lipoprotein localization to outer membrane"/>
    <property type="evidence" value="ECO:0007669"/>
    <property type="project" value="TreeGrafter"/>
</dbReference>
<proteinExistence type="inferred from homology"/>
<feature type="transmembrane region" description="Helical" evidence="7">
    <location>
        <begin position="157"/>
        <end position="185"/>
    </location>
</feature>
<dbReference type="InterPro" id="IPR051447">
    <property type="entry name" value="Lipoprotein-release_system"/>
</dbReference>
<comment type="similarity">
    <text evidence="2">Belongs to the ABC-4 integral membrane protein family. LolC/E subfamily.</text>
</comment>
<keyword evidence="4 7" id="KW-0812">Transmembrane</keyword>
<sequence length="247" mass="26599">HVKPGDGLTLLAVTADGALNGIDVNIVGLYTTGIQEQDERQLRMTLADSQRLLQSNRVTKLVVGLDSTDNTDAVYSALLGKFQSEKRDIAIRRWIELATFYRQVHTLFSGIFAFTGVLVFFMVVMSSANTLMMAMFERIREIGTMLAMGTPRSWITGLFVMEGLLTGALGAVLGIAFGAIAAALFNSADLKLPPPPTSNQPLLFHVLQVPALTLGASLLVIATLAIASITPAMRASKLRIVESLAHI</sequence>
<dbReference type="Proteomes" id="UP000567293">
    <property type="component" value="Unassembled WGS sequence"/>
</dbReference>
<feature type="transmembrane region" description="Helical" evidence="7">
    <location>
        <begin position="111"/>
        <end position="136"/>
    </location>
</feature>
<feature type="domain" description="ABC3 transporter permease C-terminal" evidence="8">
    <location>
        <begin position="115"/>
        <end position="238"/>
    </location>
</feature>
<dbReference type="AlphaFoldDB" id="A0A7V8SWE3"/>
<keyword evidence="6 7" id="KW-0472">Membrane</keyword>
<keyword evidence="3" id="KW-1003">Cell membrane</keyword>
<organism evidence="9 10">
    <name type="scientific">Candidatus Acidiferrum panamense</name>
    <dbReference type="NCBI Taxonomy" id="2741543"/>
    <lineage>
        <taxon>Bacteria</taxon>
        <taxon>Pseudomonadati</taxon>
        <taxon>Acidobacteriota</taxon>
        <taxon>Terriglobia</taxon>
        <taxon>Candidatus Acidiferrales</taxon>
        <taxon>Candidatus Acidiferrum</taxon>
    </lineage>
</organism>
<evidence type="ECO:0000256" key="6">
    <source>
        <dbReference type="ARBA" id="ARBA00023136"/>
    </source>
</evidence>
<evidence type="ECO:0000256" key="5">
    <source>
        <dbReference type="ARBA" id="ARBA00022989"/>
    </source>
</evidence>
<dbReference type="PANTHER" id="PTHR30489">
    <property type="entry name" value="LIPOPROTEIN-RELEASING SYSTEM TRANSMEMBRANE PROTEIN LOLE"/>
    <property type="match status" value="1"/>
</dbReference>
<evidence type="ECO:0000256" key="1">
    <source>
        <dbReference type="ARBA" id="ARBA00004651"/>
    </source>
</evidence>